<dbReference type="Pfam" id="PF12833">
    <property type="entry name" value="HTH_18"/>
    <property type="match status" value="1"/>
</dbReference>
<dbReference type="PANTHER" id="PTHR43280:SF28">
    <property type="entry name" value="HTH-TYPE TRANSCRIPTIONAL ACTIVATOR RHAS"/>
    <property type="match status" value="1"/>
</dbReference>
<dbReference type="Gene3D" id="1.10.10.60">
    <property type="entry name" value="Homeodomain-like"/>
    <property type="match status" value="2"/>
</dbReference>
<protein>
    <submittedName>
        <fullName evidence="5">Helix-turn-helix domain-containing protein</fullName>
    </submittedName>
</protein>
<evidence type="ECO:0000256" key="2">
    <source>
        <dbReference type="ARBA" id="ARBA00023125"/>
    </source>
</evidence>
<feature type="domain" description="HTH araC/xylS-type" evidence="4">
    <location>
        <begin position="169"/>
        <end position="266"/>
    </location>
</feature>
<comment type="caution">
    <text evidence="5">The sequence shown here is derived from an EMBL/GenBank/DDBJ whole genome shotgun (WGS) entry which is preliminary data.</text>
</comment>
<evidence type="ECO:0000259" key="4">
    <source>
        <dbReference type="PROSITE" id="PS01124"/>
    </source>
</evidence>
<dbReference type="InterPro" id="IPR037923">
    <property type="entry name" value="HTH-like"/>
</dbReference>
<dbReference type="SUPFAM" id="SSF46689">
    <property type="entry name" value="Homeodomain-like"/>
    <property type="match status" value="2"/>
</dbReference>
<dbReference type="EMBL" id="DVFK01000068">
    <property type="protein sequence ID" value="HIQ67831.1"/>
    <property type="molecule type" value="Genomic_DNA"/>
</dbReference>
<dbReference type="CDD" id="cd02208">
    <property type="entry name" value="cupin_RmlC-like"/>
    <property type="match status" value="1"/>
</dbReference>
<organism evidence="5 6">
    <name type="scientific">Candidatus Faecousia excrementigallinarum</name>
    <dbReference type="NCBI Taxonomy" id="2840806"/>
    <lineage>
        <taxon>Bacteria</taxon>
        <taxon>Bacillati</taxon>
        <taxon>Bacillota</taxon>
        <taxon>Clostridia</taxon>
        <taxon>Eubacteriales</taxon>
        <taxon>Oscillospiraceae</taxon>
        <taxon>Faecousia</taxon>
    </lineage>
</organism>
<gene>
    <name evidence="5" type="ORF">IAB74_04910</name>
</gene>
<dbReference type="GO" id="GO:0043565">
    <property type="term" value="F:sequence-specific DNA binding"/>
    <property type="evidence" value="ECO:0007669"/>
    <property type="project" value="InterPro"/>
</dbReference>
<dbReference type="InterPro" id="IPR014710">
    <property type="entry name" value="RmlC-like_jellyroll"/>
</dbReference>
<dbReference type="GO" id="GO:0003700">
    <property type="term" value="F:DNA-binding transcription factor activity"/>
    <property type="evidence" value="ECO:0007669"/>
    <property type="project" value="InterPro"/>
</dbReference>
<accession>A0A9D0Z3E0</accession>
<evidence type="ECO:0000256" key="3">
    <source>
        <dbReference type="ARBA" id="ARBA00023163"/>
    </source>
</evidence>
<keyword evidence="2" id="KW-0238">DNA-binding</keyword>
<dbReference type="Proteomes" id="UP000886796">
    <property type="component" value="Unassembled WGS sequence"/>
</dbReference>
<name>A0A9D0Z3E0_9FIRM</name>
<dbReference type="InterPro" id="IPR013096">
    <property type="entry name" value="Cupin_2"/>
</dbReference>
<reference evidence="5" key="2">
    <citation type="journal article" date="2021" name="PeerJ">
        <title>Extensive microbial diversity within the chicken gut microbiome revealed by metagenomics and culture.</title>
        <authorList>
            <person name="Gilroy R."/>
            <person name="Ravi A."/>
            <person name="Getino M."/>
            <person name="Pursley I."/>
            <person name="Horton D.L."/>
            <person name="Alikhan N.F."/>
            <person name="Baker D."/>
            <person name="Gharbi K."/>
            <person name="Hall N."/>
            <person name="Watson M."/>
            <person name="Adriaenssens E.M."/>
            <person name="Foster-Nyarko E."/>
            <person name="Jarju S."/>
            <person name="Secka A."/>
            <person name="Antonio M."/>
            <person name="Oren A."/>
            <person name="Chaudhuri R.R."/>
            <person name="La Ragione R."/>
            <person name="Hildebrand F."/>
            <person name="Pallen M.J."/>
        </authorList>
    </citation>
    <scope>NUCLEOTIDE SEQUENCE</scope>
    <source>
        <strain evidence="5">13361</strain>
    </source>
</reference>
<sequence>MYYENLQGLTRPEFPVIFRDYRLDPGGPEVRLHWHEGMELIHVRRGQCVLVRGTRKDLLQAGDTAVIGSGVMHRIYVEGEKVVYDYFIAEDSLWQQMGISLDFSRLNTPVFRENRVDWALNELFRQPQSQSTSLDLQRKGLLLFLLGAVVEGWGEKNQVPEEGQFAPIQKVIRYIERHYGEALEVERLAEEAGYSKYYFCRRFRQVTGMTPVEYINRLRCERVRILTSVEGLPVTQAARQCGFSQLSHFYRTFRKYMGTPPEGQAE</sequence>
<dbReference type="Gene3D" id="2.60.120.10">
    <property type="entry name" value="Jelly Rolls"/>
    <property type="match status" value="1"/>
</dbReference>
<dbReference type="AlphaFoldDB" id="A0A9D0Z3E0"/>
<reference evidence="5" key="1">
    <citation type="submission" date="2020-10" db="EMBL/GenBank/DDBJ databases">
        <authorList>
            <person name="Gilroy R."/>
        </authorList>
    </citation>
    <scope>NUCLEOTIDE SEQUENCE</scope>
    <source>
        <strain evidence="5">13361</strain>
    </source>
</reference>
<dbReference type="SUPFAM" id="SSF51215">
    <property type="entry name" value="Regulatory protein AraC"/>
    <property type="match status" value="1"/>
</dbReference>
<dbReference type="InterPro" id="IPR018060">
    <property type="entry name" value="HTH_AraC"/>
</dbReference>
<keyword evidence="1" id="KW-0805">Transcription regulation</keyword>
<dbReference type="InterPro" id="IPR009057">
    <property type="entry name" value="Homeodomain-like_sf"/>
</dbReference>
<evidence type="ECO:0000313" key="5">
    <source>
        <dbReference type="EMBL" id="HIQ67831.1"/>
    </source>
</evidence>
<dbReference type="PANTHER" id="PTHR43280">
    <property type="entry name" value="ARAC-FAMILY TRANSCRIPTIONAL REGULATOR"/>
    <property type="match status" value="1"/>
</dbReference>
<dbReference type="SMART" id="SM00342">
    <property type="entry name" value="HTH_ARAC"/>
    <property type="match status" value="1"/>
</dbReference>
<keyword evidence="3" id="KW-0804">Transcription</keyword>
<evidence type="ECO:0000256" key="1">
    <source>
        <dbReference type="ARBA" id="ARBA00023015"/>
    </source>
</evidence>
<proteinExistence type="predicted"/>
<dbReference type="PROSITE" id="PS01124">
    <property type="entry name" value="HTH_ARAC_FAMILY_2"/>
    <property type="match status" value="1"/>
</dbReference>
<evidence type="ECO:0000313" key="6">
    <source>
        <dbReference type="Proteomes" id="UP000886796"/>
    </source>
</evidence>
<dbReference type="Pfam" id="PF07883">
    <property type="entry name" value="Cupin_2"/>
    <property type="match status" value="1"/>
</dbReference>